<name>A0A4S2MZY7_9PEZI</name>
<evidence type="ECO:0000313" key="3">
    <source>
        <dbReference type="Proteomes" id="UP000298138"/>
    </source>
</evidence>
<reference evidence="2 3" key="1">
    <citation type="submission" date="2019-04" db="EMBL/GenBank/DDBJ databases">
        <title>Comparative genomics and transcriptomics to analyze fruiting body development in filamentous ascomycetes.</title>
        <authorList>
            <consortium name="DOE Joint Genome Institute"/>
            <person name="Lutkenhaus R."/>
            <person name="Traeger S."/>
            <person name="Breuer J."/>
            <person name="Kuo A."/>
            <person name="Lipzen A."/>
            <person name="Pangilinan J."/>
            <person name="Dilworth D."/>
            <person name="Sandor L."/>
            <person name="Poggeler S."/>
            <person name="Barry K."/>
            <person name="Grigoriev I.V."/>
            <person name="Nowrousian M."/>
        </authorList>
    </citation>
    <scope>NUCLEOTIDE SEQUENCE [LARGE SCALE GENOMIC DNA]</scope>
    <source>
        <strain evidence="2 3">CBS 389.68</strain>
    </source>
</reference>
<feature type="region of interest" description="Disordered" evidence="1">
    <location>
        <begin position="279"/>
        <end position="302"/>
    </location>
</feature>
<evidence type="ECO:0000313" key="2">
    <source>
        <dbReference type="EMBL" id="TGZ82236.1"/>
    </source>
</evidence>
<sequence>MFLFYFHTSFPLPELSTSPFHHLLHPPSLLFTCSPLLIIRYEPTAVLTTGSSTPPIVPPHRPLAAPNLPHGHDHNYTTASQPGNDGYSEVTSNSIQCQYSHRSTYSAENVPNVQTSSQSGQDQYHQRDLAGNYTASMDPQGFGNTLIHIQTMGIDQSTRHGCFSPMSMPQYPDPRNPGRQRNSRTFTSIDSQRQFDCQDNFHSERGKICTSPRFQRGIAFARRHRLHLQSTEFEVERYSSPCPQGESSALQMVVLPEAQHSKPSIDELRKKVVESVKKNESEKVKATNVTKPGSAGFGVNLRDIKDPSARAAELKEQIRKERAVKSKVPRPEAEHVLEKSLKRRSPSTDPEEFGITLSPSKKGKNLDGSANPKPPSPTSQLAAPVVTEGATTSTPFDVVSTKDGSTATVDTHQPSAASTPTYNDAEDEVDWGDDYDDLDIAEAPPYLAADP</sequence>
<dbReference type="Proteomes" id="UP000298138">
    <property type="component" value="Unassembled WGS sequence"/>
</dbReference>
<evidence type="ECO:0000256" key="1">
    <source>
        <dbReference type="SAM" id="MobiDB-lite"/>
    </source>
</evidence>
<dbReference type="InParanoid" id="A0A4S2MZY7"/>
<feature type="compositionally biased region" description="Polar residues" evidence="1">
    <location>
        <begin position="76"/>
        <end position="91"/>
    </location>
</feature>
<proteinExistence type="predicted"/>
<dbReference type="EMBL" id="ML220116">
    <property type="protein sequence ID" value="TGZ82236.1"/>
    <property type="molecule type" value="Genomic_DNA"/>
</dbReference>
<keyword evidence="3" id="KW-1185">Reference proteome</keyword>
<dbReference type="AlphaFoldDB" id="A0A4S2MZY7"/>
<organism evidence="2 3">
    <name type="scientific">Ascodesmis nigricans</name>
    <dbReference type="NCBI Taxonomy" id="341454"/>
    <lineage>
        <taxon>Eukaryota</taxon>
        <taxon>Fungi</taxon>
        <taxon>Dikarya</taxon>
        <taxon>Ascomycota</taxon>
        <taxon>Pezizomycotina</taxon>
        <taxon>Pezizomycetes</taxon>
        <taxon>Pezizales</taxon>
        <taxon>Ascodesmidaceae</taxon>
        <taxon>Ascodesmis</taxon>
    </lineage>
</organism>
<feature type="compositionally biased region" description="Acidic residues" evidence="1">
    <location>
        <begin position="424"/>
        <end position="440"/>
    </location>
</feature>
<feature type="compositionally biased region" description="Basic and acidic residues" evidence="1">
    <location>
        <begin position="318"/>
        <end position="340"/>
    </location>
</feature>
<feature type="compositionally biased region" description="Polar residues" evidence="1">
    <location>
        <begin position="402"/>
        <end position="422"/>
    </location>
</feature>
<accession>A0A4S2MZY7</accession>
<protein>
    <submittedName>
        <fullName evidence="2">Uncharacterized protein</fullName>
    </submittedName>
</protein>
<feature type="region of interest" description="Disordered" evidence="1">
    <location>
        <begin position="318"/>
        <end position="451"/>
    </location>
</feature>
<feature type="region of interest" description="Disordered" evidence="1">
    <location>
        <begin position="70"/>
        <end position="91"/>
    </location>
</feature>
<gene>
    <name evidence="2" type="ORF">EX30DRAFT_348110</name>
</gene>